<comment type="similarity">
    <text evidence="2 11">Belongs to the glycosyl hydrolase 38 family.</text>
</comment>
<dbReference type="InterPro" id="IPR015341">
    <property type="entry name" value="Glyco_hydro_38_cen"/>
</dbReference>
<keyword evidence="6 11" id="KW-0378">Hydrolase</keyword>
<dbReference type="Pfam" id="PF17677">
    <property type="entry name" value="Glyco_hydro38C2"/>
    <property type="match status" value="1"/>
</dbReference>
<evidence type="ECO:0000256" key="4">
    <source>
        <dbReference type="ARBA" id="ARBA00022723"/>
    </source>
</evidence>
<feature type="domain" description="Glycoside hydrolase family 38 central" evidence="12">
    <location>
        <begin position="362"/>
        <end position="436"/>
    </location>
</feature>
<keyword evidence="10 11" id="KW-0326">Glycosidase</keyword>
<evidence type="ECO:0000256" key="11">
    <source>
        <dbReference type="RuleBase" id="RU361199"/>
    </source>
</evidence>
<dbReference type="Pfam" id="PF01074">
    <property type="entry name" value="Glyco_hydro_38N"/>
    <property type="match status" value="1"/>
</dbReference>
<dbReference type="RefSeq" id="XP_021851639.1">
    <property type="nucleotide sequence ID" value="XM_021995947.2"/>
</dbReference>
<dbReference type="InterPro" id="IPR011682">
    <property type="entry name" value="Glyco_hydro_38_C"/>
</dbReference>
<evidence type="ECO:0000313" key="14">
    <source>
        <dbReference type="RefSeq" id="XP_021851639.1"/>
    </source>
</evidence>
<dbReference type="SUPFAM" id="SSF88688">
    <property type="entry name" value="Families 57/38 glycoside transferase middle domain"/>
    <property type="match status" value="1"/>
</dbReference>
<dbReference type="InterPro" id="IPR011330">
    <property type="entry name" value="Glyco_hydro/deAcase_b/a-brl"/>
</dbReference>
<name>A0A9R0ILM9_SPIOL</name>
<dbReference type="GO" id="GO:0004559">
    <property type="term" value="F:alpha-mannosidase activity"/>
    <property type="evidence" value="ECO:0000318"/>
    <property type="project" value="GO_Central"/>
</dbReference>
<evidence type="ECO:0000259" key="12">
    <source>
        <dbReference type="SMART" id="SM00872"/>
    </source>
</evidence>
<evidence type="ECO:0000256" key="2">
    <source>
        <dbReference type="ARBA" id="ARBA00009792"/>
    </source>
</evidence>
<dbReference type="InterPro" id="IPR011013">
    <property type="entry name" value="Gal_mutarotase_sf_dom"/>
</dbReference>
<dbReference type="FunFam" id="2.60.40.1360:FF:000001">
    <property type="entry name" value="Alpha-mannosidase"/>
    <property type="match status" value="1"/>
</dbReference>
<comment type="cofactor">
    <cofactor evidence="11">
        <name>Zn(2+)</name>
        <dbReference type="ChEBI" id="CHEBI:29105"/>
    </cofactor>
    <text evidence="11">Binds 1 zinc ion per subunit.</text>
</comment>
<dbReference type="InterPro" id="IPR050843">
    <property type="entry name" value="Glycosyl_Hydrlase_38"/>
</dbReference>
<dbReference type="Proteomes" id="UP000813463">
    <property type="component" value="Chromosome 6"/>
</dbReference>
<proteinExistence type="inferred from homology"/>
<evidence type="ECO:0000256" key="5">
    <source>
        <dbReference type="ARBA" id="ARBA00022729"/>
    </source>
</evidence>
<dbReference type="FunFam" id="3.20.110.10:FF:000001">
    <property type="entry name" value="Alpha-mannosidase"/>
    <property type="match status" value="1"/>
</dbReference>
<keyword evidence="4 11" id="KW-0479">Metal-binding</keyword>
<dbReference type="SUPFAM" id="SSF74650">
    <property type="entry name" value="Galactose mutarotase-like"/>
    <property type="match status" value="1"/>
</dbReference>
<dbReference type="Pfam" id="PF09261">
    <property type="entry name" value="Alpha-mann_mid"/>
    <property type="match status" value="1"/>
</dbReference>
<gene>
    <name evidence="14" type="primary">LOC110791199</name>
</gene>
<dbReference type="Pfam" id="PF21260">
    <property type="entry name" value="Laman-like_dom"/>
    <property type="match status" value="1"/>
</dbReference>
<dbReference type="InterPro" id="IPR013780">
    <property type="entry name" value="Glyco_hydro_b"/>
</dbReference>
<dbReference type="FunFam" id="1.20.1270.50:FF:000002">
    <property type="entry name" value="Alpha-mannosidase"/>
    <property type="match status" value="1"/>
</dbReference>
<dbReference type="SUPFAM" id="SSF88713">
    <property type="entry name" value="Glycoside hydrolase/deacetylase"/>
    <property type="match status" value="1"/>
</dbReference>
<organism evidence="13 14">
    <name type="scientific">Spinacia oleracea</name>
    <name type="common">Spinach</name>
    <dbReference type="NCBI Taxonomy" id="3562"/>
    <lineage>
        <taxon>Eukaryota</taxon>
        <taxon>Viridiplantae</taxon>
        <taxon>Streptophyta</taxon>
        <taxon>Embryophyta</taxon>
        <taxon>Tracheophyta</taxon>
        <taxon>Spermatophyta</taxon>
        <taxon>Magnoliopsida</taxon>
        <taxon>eudicotyledons</taxon>
        <taxon>Gunneridae</taxon>
        <taxon>Pentapetalae</taxon>
        <taxon>Caryophyllales</taxon>
        <taxon>Chenopodiaceae</taxon>
        <taxon>Chenopodioideae</taxon>
        <taxon>Anserineae</taxon>
        <taxon>Spinacia</taxon>
    </lineage>
</organism>
<dbReference type="OrthoDB" id="2016903at2759"/>
<evidence type="ECO:0000256" key="1">
    <source>
        <dbReference type="ARBA" id="ARBA00000365"/>
    </source>
</evidence>
<evidence type="ECO:0000256" key="3">
    <source>
        <dbReference type="ARBA" id="ARBA00012752"/>
    </source>
</evidence>
<accession>A0A9R0ILM9</accession>
<dbReference type="PANTHER" id="PTHR11607:SF3">
    <property type="entry name" value="LYSOSOMAL ALPHA-MANNOSIDASE"/>
    <property type="match status" value="1"/>
</dbReference>
<dbReference type="FunFam" id="1.20.1270.50:FF:000003">
    <property type="entry name" value="Alpha-mannosidase"/>
    <property type="match status" value="1"/>
</dbReference>
<feature type="chain" id="PRO_5040546837" description="Alpha-mannosidase" evidence="11">
    <location>
        <begin position="24"/>
        <end position="1024"/>
    </location>
</feature>
<keyword evidence="5 11" id="KW-0732">Signal</keyword>
<evidence type="ECO:0000256" key="9">
    <source>
        <dbReference type="ARBA" id="ARBA00023180"/>
    </source>
</evidence>
<dbReference type="InterPro" id="IPR027291">
    <property type="entry name" value="Glyco_hydro_38_N_sf"/>
</dbReference>
<reference evidence="14" key="2">
    <citation type="submission" date="2025-08" db="UniProtKB">
        <authorList>
            <consortium name="RefSeq"/>
        </authorList>
    </citation>
    <scope>IDENTIFICATION</scope>
    <source>
        <tissue evidence="14">Leaf</tissue>
    </source>
</reference>
<dbReference type="PANTHER" id="PTHR11607">
    <property type="entry name" value="ALPHA-MANNOSIDASE"/>
    <property type="match status" value="1"/>
</dbReference>
<keyword evidence="7 11" id="KW-0862">Zinc</keyword>
<dbReference type="Gene3D" id="2.60.40.1180">
    <property type="entry name" value="Golgi alpha-mannosidase II"/>
    <property type="match status" value="1"/>
</dbReference>
<sequence>MSKVSTTPSMAVVAMAAFVLVSASIVESKFTVYNTTAKIVADKLNVHLVAHTHDDAGWLKTVDQYYVGSNNSIQGACVQNILDSLIPALLVDKNRKFIYVEQAFFERWWREQSETMQSIVKGLVKSGQLEFINGGMVMHDEAATHYIDMIDQTTLGHQFLKKEFGVTPRIGWQIDPFGHSSVQAYLLGAEVGFDSLFFARIDYQDREKRMAEKSLEVVWQGSKSLGKTAQIFTGAFWQGNYEPPDGFHFEVNDDSPIVQDDPTLFDYNVQDRVNAFVAAAISQANVTRTNHIMWTMGTDFKYQYAHTWFRQMDKLIHYVNLDGRINALYSTASMYTDAKFATQESWPTKTDDFFPYADRINAYWTGYFTSRPALKRYVRDMSGYYVAARQLEYFIGRSQAGPNTDALANALAIAQHHDAVTGTEKQHVAYDYAKRLSIGYQEAEGVVASSIGCLTQSSPVTGCQNPTTKFQQCPLMNISYCPASETDLSQGKHLIVVVYNPLGWKREDIIRIPIKNEDVVVRDSEGRELESQLLPISDVQLSTSNFHVASYLGVTVRDAPKYWLAFAASVPPLGFSTYTVSGVKGAKLTRSSVYTSQGSKKINFDIGSENLKLTFSEENGKLTYHNKQRNLGKNSVEVTYAYYPGYNGTEKDTQASGAYVFRPNGTYVMQSEGKVQSTVMRGPLIDEVHQQISSWIYQITRVHKNKEHVEVEYVVGPIPVEDGIGKEVVTKLSTGMQSDKTFYTDSNGRDFIKRIRDYRSDWELQVNQPVAGNYYPINLGMYLHDDINEFSILVDRSVGGSSILDGQLELMLHRRLLKDDGRGVDEALNETFCAQDKCTGLTVQGKFYFRIDRLGEGAKWRRSFGQQIYSPLLLAFSEQDEDNWLNSHLPTFTGIDSSYSLPENVAMITLQELDGGEVLLRLAHLFEIGEDKDLSSMANVELKRLFPSKKIGKVTETSLSANQEREEMEKKRLVWKSQASSAQTSKVTRGRAIDQAELILELGPMEIRTLLIEFSNKSDRIFDA</sequence>
<dbReference type="KEGG" id="soe:110791199"/>
<dbReference type="AlphaFoldDB" id="A0A9R0ILM9"/>
<dbReference type="GO" id="GO:0046872">
    <property type="term" value="F:metal ion binding"/>
    <property type="evidence" value="ECO:0007669"/>
    <property type="project" value="UniProtKB-KW"/>
</dbReference>
<dbReference type="Gene3D" id="3.20.110.10">
    <property type="entry name" value="Glycoside hydrolase 38, N terminal domain"/>
    <property type="match status" value="1"/>
</dbReference>
<dbReference type="SMART" id="SM00872">
    <property type="entry name" value="Alpha-mann_mid"/>
    <property type="match status" value="1"/>
</dbReference>
<dbReference type="Pfam" id="PF07748">
    <property type="entry name" value="Glyco_hydro_38C"/>
    <property type="match status" value="1"/>
</dbReference>
<dbReference type="EC" id="3.2.1.-" evidence="11"/>
<dbReference type="InterPro" id="IPR037094">
    <property type="entry name" value="Glyco_hydro_38_cen_sf"/>
</dbReference>
<feature type="signal peptide" evidence="11">
    <location>
        <begin position="1"/>
        <end position="23"/>
    </location>
</feature>
<dbReference type="Gene3D" id="1.20.1270.50">
    <property type="entry name" value="Glycoside hydrolase family 38, central domain"/>
    <property type="match status" value="2"/>
</dbReference>
<dbReference type="GO" id="GO:0030246">
    <property type="term" value="F:carbohydrate binding"/>
    <property type="evidence" value="ECO:0007669"/>
    <property type="project" value="InterPro"/>
</dbReference>
<dbReference type="InterPro" id="IPR028995">
    <property type="entry name" value="Glyco_hydro_57/38_cen_sf"/>
</dbReference>
<comment type="catalytic activity">
    <reaction evidence="1">
        <text>Hydrolysis of terminal, non-reducing alpha-D-mannose residues in alpha-D-mannosides.</text>
        <dbReference type="EC" id="3.2.1.24"/>
    </reaction>
</comment>
<evidence type="ECO:0000256" key="6">
    <source>
        <dbReference type="ARBA" id="ARBA00022801"/>
    </source>
</evidence>
<dbReference type="InterPro" id="IPR000602">
    <property type="entry name" value="Glyco_hydro_38_N"/>
</dbReference>
<keyword evidence="8" id="KW-1015">Disulfide bond</keyword>
<dbReference type="InterPro" id="IPR041147">
    <property type="entry name" value="GH38_C"/>
</dbReference>
<evidence type="ECO:0000313" key="13">
    <source>
        <dbReference type="Proteomes" id="UP000813463"/>
    </source>
</evidence>
<evidence type="ECO:0000256" key="7">
    <source>
        <dbReference type="ARBA" id="ARBA00022833"/>
    </source>
</evidence>
<dbReference type="Gene3D" id="2.70.98.30">
    <property type="entry name" value="Golgi alpha-mannosidase II, domain 4"/>
    <property type="match status" value="1"/>
</dbReference>
<evidence type="ECO:0000256" key="10">
    <source>
        <dbReference type="ARBA" id="ARBA00023295"/>
    </source>
</evidence>
<protein>
    <recommendedName>
        <fullName evidence="3 11">Alpha-mannosidase</fullName>
        <ecNumber evidence="11">3.2.1.-</ecNumber>
    </recommendedName>
</protein>
<keyword evidence="9" id="KW-0325">Glycoprotein</keyword>
<dbReference type="FunFam" id="2.70.98.30:FF:000004">
    <property type="entry name" value="Alpha-mannosidase"/>
    <property type="match status" value="1"/>
</dbReference>
<dbReference type="FunFam" id="2.60.40.1180:FF:000015">
    <property type="entry name" value="Alpha-mannosidase"/>
    <property type="match status" value="1"/>
</dbReference>
<evidence type="ECO:0000256" key="8">
    <source>
        <dbReference type="ARBA" id="ARBA00023157"/>
    </source>
</evidence>
<reference evidence="13" key="1">
    <citation type="journal article" date="2021" name="Nat. Commun.">
        <title>Genomic analyses provide insights into spinach domestication and the genetic basis of agronomic traits.</title>
        <authorList>
            <person name="Cai X."/>
            <person name="Sun X."/>
            <person name="Xu C."/>
            <person name="Sun H."/>
            <person name="Wang X."/>
            <person name="Ge C."/>
            <person name="Zhang Z."/>
            <person name="Wang Q."/>
            <person name="Fei Z."/>
            <person name="Jiao C."/>
            <person name="Wang Q."/>
        </authorList>
    </citation>
    <scope>NUCLEOTIDE SEQUENCE [LARGE SCALE GENOMIC DNA]</scope>
    <source>
        <strain evidence="13">cv. Varoflay</strain>
    </source>
</reference>
<keyword evidence="13" id="KW-1185">Reference proteome</keyword>
<dbReference type="GO" id="GO:0006013">
    <property type="term" value="P:mannose metabolic process"/>
    <property type="evidence" value="ECO:0007669"/>
    <property type="project" value="InterPro"/>
</dbReference>
<dbReference type="CDD" id="cd10810">
    <property type="entry name" value="GH38N_AMII_LAM_like"/>
    <property type="match status" value="1"/>
</dbReference>
<dbReference type="GeneID" id="110791199"/>
<dbReference type="InterPro" id="IPR048534">
    <property type="entry name" value="Man2a1-like_dom"/>
</dbReference>
<dbReference type="Gene3D" id="2.60.40.1360">
    <property type="match status" value="1"/>
</dbReference>